<evidence type="ECO:0008006" key="6">
    <source>
        <dbReference type="Google" id="ProtNLM"/>
    </source>
</evidence>
<dbReference type="InterPro" id="IPR046848">
    <property type="entry name" value="E_motif"/>
</dbReference>
<dbReference type="GO" id="GO:0009451">
    <property type="term" value="P:RNA modification"/>
    <property type="evidence" value="ECO:0007669"/>
    <property type="project" value="InterPro"/>
</dbReference>
<keyword evidence="5" id="KW-1185">Reference proteome</keyword>
<dbReference type="AlphaFoldDB" id="A0A9Q0HIQ5"/>
<accession>A0A9Q0HIQ5</accession>
<evidence type="ECO:0000256" key="2">
    <source>
        <dbReference type="ARBA" id="ARBA00022946"/>
    </source>
</evidence>
<proteinExistence type="predicted"/>
<evidence type="ECO:0000256" key="3">
    <source>
        <dbReference type="PROSITE-ProRule" id="PRU00708"/>
    </source>
</evidence>
<keyword evidence="1" id="KW-0677">Repeat</keyword>
<dbReference type="Pfam" id="PF13041">
    <property type="entry name" value="PPR_2"/>
    <property type="match status" value="2"/>
</dbReference>
<reference evidence="4" key="1">
    <citation type="journal article" date="2022" name="Cell">
        <title>Repeat-based holocentromeres influence genome architecture and karyotype evolution.</title>
        <authorList>
            <person name="Hofstatter P.G."/>
            <person name="Thangavel G."/>
            <person name="Lux T."/>
            <person name="Neumann P."/>
            <person name="Vondrak T."/>
            <person name="Novak P."/>
            <person name="Zhang M."/>
            <person name="Costa L."/>
            <person name="Castellani M."/>
            <person name="Scott A."/>
            <person name="Toegelov H."/>
            <person name="Fuchs J."/>
            <person name="Mata-Sucre Y."/>
            <person name="Dias Y."/>
            <person name="Vanzela A.L.L."/>
            <person name="Huettel B."/>
            <person name="Almeida C.C.S."/>
            <person name="Simkova H."/>
            <person name="Souza G."/>
            <person name="Pedrosa-Harand A."/>
            <person name="Macas J."/>
            <person name="Mayer K.F.X."/>
            <person name="Houben A."/>
            <person name="Marques A."/>
        </authorList>
    </citation>
    <scope>NUCLEOTIDE SEQUENCE</scope>
    <source>
        <strain evidence="4">RhyBre1mFocal</strain>
    </source>
</reference>
<dbReference type="FunFam" id="1.25.40.10:FF:000442">
    <property type="entry name" value="Pentatricopeptide repeat-containing protein At3g49710"/>
    <property type="match status" value="1"/>
</dbReference>
<sequence>MINANLLYNSRLLVKLIKSVSSSSPFSHLQAQSLHSFLTKSGFLFSSDFISSSLISLYSSLDNVSDAIQLFDELPQPGLVSCTALAKAFVTLSQPNRALSLFARIRSLGLFLDSVALATSLSACNQLRFDSRNPARTIHGFIITSGIKHDVFVSTELIRIYGELKDLDIARYVFDSMDVKNTVSWNAIIHQYVRNGQIGTAHELFEEMPSRDLISWNTLVSGYCQMGRYSEALALIYKMVLSKLRPNEITLCTVFQACTSSGAFKIGKSVHAFIEKKNLNSNGVLDHCLIDMYAKCGKIEKAVQIFNKEPNRRDLYSWTSIICGLAMHGLTTDAVSMFHAMQRTGVCPDDVTLVGVLNACAHGELLDEGFSIFNSIEKVYSISPKIEHYGCVVDLLGHVGRLKEAYEFVLNMPMKPNLVIWGTLLSACKMHKNVEIGEIASMKMIELDPSDAWPRVMLSSIYAEAQDWSGLSGQRKELKDSGTRKIPGYSLV</sequence>
<feature type="repeat" description="PPR" evidence="3">
    <location>
        <begin position="181"/>
        <end position="211"/>
    </location>
</feature>
<feature type="repeat" description="PPR" evidence="3">
    <location>
        <begin position="212"/>
        <end position="246"/>
    </location>
</feature>
<dbReference type="FunFam" id="1.25.40.10:FF:000184">
    <property type="entry name" value="Pentatricopeptide repeat-containing protein, chloroplastic"/>
    <property type="match status" value="1"/>
</dbReference>
<dbReference type="Pfam" id="PF01535">
    <property type="entry name" value="PPR"/>
    <property type="match status" value="2"/>
</dbReference>
<dbReference type="PANTHER" id="PTHR47926">
    <property type="entry name" value="PENTATRICOPEPTIDE REPEAT-CONTAINING PROTEIN"/>
    <property type="match status" value="1"/>
</dbReference>
<dbReference type="EMBL" id="JAMQYH010000005">
    <property type="protein sequence ID" value="KAJ1687075.1"/>
    <property type="molecule type" value="Genomic_DNA"/>
</dbReference>
<dbReference type="OrthoDB" id="185373at2759"/>
<dbReference type="InterPro" id="IPR002885">
    <property type="entry name" value="PPR_rpt"/>
</dbReference>
<dbReference type="Proteomes" id="UP001151287">
    <property type="component" value="Unassembled WGS sequence"/>
</dbReference>
<comment type="caution">
    <text evidence="4">The sequence shown here is derived from an EMBL/GenBank/DDBJ whole genome shotgun (WGS) entry which is preliminary data.</text>
</comment>
<dbReference type="InterPro" id="IPR011990">
    <property type="entry name" value="TPR-like_helical_dom_sf"/>
</dbReference>
<dbReference type="PANTHER" id="PTHR47926:SF340">
    <property type="entry name" value="PENTATRICOPEPTIDE REPEAT-CONTAINING PROTEIN"/>
    <property type="match status" value="1"/>
</dbReference>
<dbReference type="Pfam" id="PF20431">
    <property type="entry name" value="E_motif"/>
    <property type="match status" value="1"/>
</dbReference>
<keyword evidence="2" id="KW-0809">Transit peptide</keyword>
<protein>
    <recommendedName>
        <fullName evidence="6">Pentatricopeptide repeat-containing protein</fullName>
    </recommendedName>
</protein>
<dbReference type="GO" id="GO:0003723">
    <property type="term" value="F:RNA binding"/>
    <property type="evidence" value="ECO:0007669"/>
    <property type="project" value="InterPro"/>
</dbReference>
<evidence type="ECO:0000313" key="4">
    <source>
        <dbReference type="EMBL" id="KAJ1687075.1"/>
    </source>
</evidence>
<evidence type="ECO:0000313" key="5">
    <source>
        <dbReference type="Proteomes" id="UP001151287"/>
    </source>
</evidence>
<dbReference type="Pfam" id="PF13812">
    <property type="entry name" value="PPR_3"/>
    <property type="match status" value="1"/>
</dbReference>
<dbReference type="NCBIfam" id="TIGR00756">
    <property type="entry name" value="PPR"/>
    <property type="match status" value="3"/>
</dbReference>
<name>A0A9Q0HIQ5_9POAL</name>
<evidence type="ECO:0000256" key="1">
    <source>
        <dbReference type="ARBA" id="ARBA00022737"/>
    </source>
</evidence>
<feature type="repeat" description="PPR" evidence="3">
    <location>
        <begin position="314"/>
        <end position="348"/>
    </location>
</feature>
<dbReference type="InterPro" id="IPR046960">
    <property type="entry name" value="PPR_At4g14850-like_plant"/>
</dbReference>
<dbReference type="PROSITE" id="PS51375">
    <property type="entry name" value="PPR"/>
    <property type="match status" value="3"/>
</dbReference>
<organism evidence="4 5">
    <name type="scientific">Rhynchospora breviuscula</name>
    <dbReference type="NCBI Taxonomy" id="2022672"/>
    <lineage>
        <taxon>Eukaryota</taxon>
        <taxon>Viridiplantae</taxon>
        <taxon>Streptophyta</taxon>
        <taxon>Embryophyta</taxon>
        <taxon>Tracheophyta</taxon>
        <taxon>Spermatophyta</taxon>
        <taxon>Magnoliopsida</taxon>
        <taxon>Liliopsida</taxon>
        <taxon>Poales</taxon>
        <taxon>Cyperaceae</taxon>
        <taxon>Cyperoideae</taxon>
        <taxon>Rhynchosporeae</taxon>
        <taxon>Rhynchospora</taxon>
    </lineage>
</organism>
<gene>
    <name evidence="4" type="ORF">LUZ63_018465</name>
</gene>
<dbReference type="Gene3D" id="1.25.40.10">
    <property type="entry name" value="Tetratricopeptide repeat domain"/>
    <property type="match status" value="3"/>
</dbReference>